<dbReference type="OrthoDB" id="9797595at2"/>
<accession>A0A4R1M1U9</accession>
<evidence type="ECO:0000313" key="1">
    <source>
        <dbReference type="EMBL" id="TCK85172.1"/>
    </source>
</evidence>
<evidence type="ECO:0008006" key="3">
    <source>
        <dbReference type="Google" id="ProtNLM"/>
    </source>
</evidence>
<comment type="caution">
    <text evidence="1">The sequence shown here is derived from an EMBL/GenBank/DDBJ whole genome shotgun (WGS) entry which is preliminary data.</text>
</comment>
<protein>
    <recommendedName>
        <fullName evidence="3">DUF2892 family protein</fullName>
    </recommendedName>
</protein>
<dbReference type="EMBL" id="SMGO01000001">
    <property type="protein sequence ID" value="TCK85172.1"/>
    <property type="molecule type" value="Genomic_DNA"/>
</dbReference>
<dbReference type="AlphaFoldDB" id="A0A4R1M1U9"/>
<dbReference type="Proteomes" id="UP000294616">
    <property type="component" value="Unassembled WGS sequence"/>
</dbReference>
<proteinExistence type="predicted"/>
<evidence type="ECO:0000313" key="2">
    <source>
        <dbReference type="Proteomes" id="UP000294616"/>
    </source>
</evidence>
<gene>
    <name evidence="1" type="ORF">C8N28_0472</name>
</gene>
<organism evidence="1 2">
    <name type="scientific">Albibacterium bauzanense</name>
    <dbReference type="NCBI Taxonomy" id="653929"/>
    <lineage>
        <taxon>Bacteria</taxon>
        <taxon>Pseudomonadati</taxon>
        <taxon>Bacteroidota</taxon>
        <taxon>Sphingobacteriia</taxon>
        <taxon>Sphingobacteriales</taxon>
        <taxon>Sphingobacteriaceae</taxon>
        <taxon>Albibacterium</taxon>
    </lineage>
</organism>
<keyword evidence="2" id="KW-1185">Reference proteome</keyword>
<reference evidence="1 2" key="1">
    <citation type="submission" date="2019-03" db="EMBL/GenBank/DDBJ databases">
        <title>Genomic Encyclopedia of Archaeal and Bacterial Type Strains, Phase II (KMG-II): from individual species to whole genera.</title>
        <authorList>
            <person name="Goeker M."/>
        </authorList>
    </citation>
    <scope>NUCLEOTIDE SEQUENCE [LARGE SCALE GENOMIC DNA]</scope>
    <source>
        <strain evidence="1 2">DSM 22554</strain>
    </source>
</reference>
<sequence>MKDNVNKILDSVVDVIVQSTENVNISTSERIVSVATGGFILWKGMKDIFSKPSNSVWEVALGGALLYRGVTGYCKVKDKLLPKKEETTTTYLIEAM</sequence>
<name>A0A4R1M1U9_9SPHI</name>
<dbReference type="RefSeq" id="WP_132221155.1">
    <property type="nucleotide sequence ID" value="NZ_SMGO01000001.1"/>
</dbReference>